<dbReference type="Proteomes" id="UP000257109">
    <property type="component" value="Unassembled WGS sequence"/>
</dbReference>
<dbReference type="AlphaFoldDB" id="A0A371FT48"/>
<dbReference type="OrthoDB" id="1000646at2759"/>
<reference evidence="2" key="1">
    <citation type="submission" date="2018-05" db="EMBL/GenBank/DDBJ databases">
        <title>Draft genome of Mucuna pruriens seed.</title>
        <authorList>
            <person name="Nnadi N.E."/>
            <person name="Vos R."/>
            <person name="Hasami M.H."/>
            <person name="Devisetty U.K."/>
            <person name="Aguiy J.C."/>
        </authorList>
    </citation>
    <scope>NUCLEOTIDE SEQUENCE [LARGE SCALE GENOMIC DNA]</scope>
    <source>
        <strain evidence="2">JCA_2017</strain>
    </source>
</reference>
<comment type="caution">
    <text evidence="2">The sequence shown here is derived from an EMBL/GenBank/DDBJ whole genome shotgun (WGS) entry which is preliminary data.</text>
</comment>
<evidence type="ECO:0000313" key="2">
    <source>
        <dbReference type="EMBL" id="RDX81494.1"/>
    </source>
</evidence>
<sequence length="219" mass="25299">MQQYLIRNGSSTIPSHTSIPANLSHSHSMTTQSQNNIFKRKRIFTATKHDILQNLEPSTVTQTLKILHWRKACLEEFDALLHNGTWSLVPGDDSKNVVGCEWLFHIKRNSDGKGDVESYLDWEIKVDQALAYFDYHDYEKALVWGNQFCKEIREGRRRHADTCVDLKRELRSSFVLASYAKDLGPKAWRDIEVALTRANVLEFNEATKAHFLHGLNRDI</sequence>
<keyword evidence="3" id="KW-1185">Reference proteome</keyword>
<feature type="region of interest" description="Disordered" evidence="1">
    <location>
        <begin position="7"/>
        <end position="30"/>
    </location>
</feature>
<evidence type="ECO:0000313" key="3">
    <source>
        <dbReference type="Proteomes" id="UP000257109"/>
    </source>
</evidence>
<protein>
    <submittedName>
        <fullName evidence="2">Mitochondrial protein</fullName>
    </submittedName>
</protein>
<organism evidence="2 3">
    <name type="scientific">Mucuna pruriens</name>
    <name type="common">Velvet bean</name>
    <name type="synonym">Dolichos pruriens</name>
    <dbReference type="NCBI Taxonomy" id="157652"/>
    <lineage>
        <taxon>Eukaryota</taxon>
        <taxon>Viridiplantae</taxon>
        <taxon>Streptophyta</taxon>
        <taxon>Embryophyta</taxon>
        <taxon>Tracheophyta</taxon>
        <taxon>Spermatophyta</taxon>
        <taxon>Magnoliopsida</taxon>
        <taxon>eudicotyledons</taxon>
        <taxon>Gunneridae</taxon>
        <taxon>Pentapetalae</taxon>
        <taxon>rosids</taxon>
        <taxon>fabids</taxon>
        <taxon>Fabales</taxon>
        <taxon>Fabaceae</taxon>
        <taxon>Papilionoideae</taxon>
        <taxon>50 kb inversion clade</taxon>
        <taxon>NPAAA clade</taxon>
        <taxon>indigoferoid/millettioid clade</taxon>
        <taxon>Phaseoleae</taxon>
        <taxon>Mucuna</taxon>
    </lineage>
</organism>
<dbReference type="EMBL" id="QJKJ01007911">
    <property type="protein sequence ID" value="RDX81494.1"/>
    <property type="molecule type" value="Genomic_DNA"/>
</dbReference>
<feature type="non-terminal residue" evidence="2">
    <location>
        <position position="1"/>
    </location>
</feature>
<accession>A0A371FT48</accession>
<name>A0A371FT48_MUCPR</name>
<evidence type="ECO:0000256" key="1">
    <source>
        <dbReference type="SAM" id="MobiDB-lite"/>
    </source>
</evidence>
<proteinExistence type="predicted"/>
<gene>
    <name evidence="2" type="ORF">CR513_37817</name>
</gene>